<organism evidence="2 3">
    <name type="scientific">Funneliformis mosseae</name>
    <name type="common">Endomycorrhizal fungus</name>
    <name type="synonym">Glomus mosseae</name>
    <dbReference type="NCBI Taxonomy" id="27381"/>
    <lineage>
        <taxon>Eukaryota</taxon>
        <taxon>Fungi</taxon>
        <taxon>Fungi incertae sedis</taxon>
        <taxon>Mucoromycota</taxon>
        <taxon>Glomeromycotina</taxon>
        <taxon>Glomeromycetes</taxon>
        <taxon>Glomerales</taxon>
        <taxon>Glomeraceae</taxon>
        <taxon>Funneliformis</taxon>
    </lineage>
</organism>
<accession>A0A9N9I5F0</accession>
<gene>
    <name evidence="2" type="ORF">FMOSSE_LOCUS14971</name>
</gene>
<feature type="compositionally biased region" description="Polar residues" evidence="1">
    <location>
        <begin position="76"/>
        <end position="85"/>
    </location>
</feature>
<dbReference type="EMBL" id="CAJVPP010013367">
    <property type="protein sequence ID" value="CAG8720686.1"/>
    <property type="molecule type" value="Genomic_DNA"/>
</dbReference>
<reference evidence="2" key="1">
    <citation type="submission" date="2021-06" db="EMBL/GenBank/DDBJ databases">
        <authorList>
            <person name="Kallberg Y."/>
            <person name="Tangrot J."/>
            <person name="Rosling A."/>
        </authorList>
    </citation>
    <scope>NUCLEOTIDE SEQUENCE</scope>
    <source>
        <strain evidence="2">87-6 pot B 2015</strain>
    </source>
</reference>
<evidence type="ECO:0000256" key="1">
    <source>
        <dbReference type="SAM" id="MobiDB-lite"/>
    </source>
</evidence>
<dbReference type="Proteomes" id="UP000789375">
    <property type="component" value="Unassembled WGS sequence"/>
</dbReference>
<name>A0A9N9I5F0_FUNMO</name>
<evidence type="ECO:0000313" key="2">
    <source>
        <dbReference type="EMBL" id="CAG8720686.1"/>
    </source>
</evidence>
<feature type="compositionally biased region" description="Polar residues" evidence="1">
    <location>
        <begin position="26"/>
        <end position="44"/>
    </location>
</feature>
<feature type="non-terminal residue" evidence="2">
    <location>
        <position position="111"/>
    </location>
</feature>
<keyword evidence="3" id="KW-1185">Reference proteome</keyword>
<feature type="compositionally biased region" description="Low complexity" evidence="1">
    <location>
        <begin position="45"/>
        <end position="75"/>
    </location>
</feature>
<protein>
    <submittedName>
        <fullName evidence="2">4968_t:CDS:1</fullName>
    </submittedName>
</protein>
<sequence>MGRLYDLSDWSTNLEYDSMNKKRCSKSSYNTYRRSSLKETSSNEASSYVSTSRDSSASRDSTTSSETASSVAKTSDATFQPPKSNDVLTKFRNLWWSDGNIHPSANWDEAS</sequence>
<dbReference type="AlphaFoldDB" id="A0A9N9I5F0"/>
<evidence type="ECO:0000313" key="3">
    <source>
        <dbReference type="Proteomes" id="UP000789375"/>
    </source>
</evidence>
<comment type="caution">
    <text evidence="2">The sequence shown here is derived from an EMBL/GenBank/DDBJ whole genome shotgun (WGS) entry which is preliminary data.</text>
</comment>
<feature type="region of interest" description="Disordered" evidence="1">
    <location>
        <begin position="22"/>
        <end position="85"/>
    </location>
</feature>
<proteinExistence type="predicted"/>